<feature type="domain" description="CAP-associated" evidence="2">
    <location>
        <begin position="68"/>
        <end position="207"/>
    </location>
</feature>
<dbReference type="Proteomes" id="UP000789833">
    <property type="component" value="Unassembled WGS sequence"/>
</dbReference>
<dbReference type="InterPro" id="IPR035940">
    <property type="entry name" value="CAP_sf"/>
</dbReference>
<evidence type="ECO:0000313" key="3">
    <source>
        <dbReference type="EMBL" id="CAG9619841.1"/>
    </source>
</evidence>
<dbReference type="Gene3D" id="3.40.33.10">
    <property type="entry name" value="CAP"/>
    <property type="match status" value="1"/>
</dbReference>
<dbReference type="Pfam" id="PF00188">
    <property type="entry name" value="CAP"/>
    <property type="match status" value="1"/>
</dbReference>
<organism evidence="3 4">
    <name type="scientific">Sutcliffiella rhizosphaerae</name>
    <dbReference type="NCBI Taxonomy" id="2880967"/>
    <lineage>
        <taxon>Bacteria</taxon>
        <taxon>Bacillati</taxon>
        <taxon>Bacillota</taxon>
        <taxon>Bacilli</taxon>
        <taxon>Bacillales</taxon>
        <taxon>Bacillaceae</taxon>
        <taxon>Sutcliffiella</taxon>
    </lineage>
</organism>
<keyword evidence="4" id="KW-1185">Reference proteome</keyword>
<feature type="domain" description="SCP" evidence="1">
    <location>
        <begin position="238"/>
        <end position="350"/>
    </location>
</feature>
<name>A0ABM8YIZ2_9BACI</name>
<reference evidence="3 4" key="1">
    <citation type="submission" date="2021-10" db="EMBL/GenBank/DDBJ databases">
        <authorList>
            <person name="Criscuolo A."/>
        </authorList>
    </citation>
    <scope>NUCLEOTIDE SEQUENCE [LARGE SCALE GENOMIC DNA]</scope>
    <source>
        <strain evidence="4">CIP 111883</strain>
    </source>
</reference>
<dbReference type="PANTHER" id="PTHR31157:SF26">
    <property type="entry name" value="SCP-LIKE EXTRACELLULAR PROTEIN"/>
    <property type="match status" value="1"/>
</dbReference>
<dbReference type="InterPro" id="IPR014044">
    <property type="entry name" value="CAP_dom"/>
</dbReference>
<dbReference type="EMBL" id="CAKJTJ010000002">
    <property type="protein sequence ID" value="CAG9619841.1"/>
    <property type="molecule type" value="Genomic_DNA"/>
</dbReference>
<dbReference type="CDD" id="cd05379">
    <property type="entry name" value="CAP_bacterial"/>
    <property type="match status" value="1"/>
</dbReference>
<dbReference type="SUPFAM" id="SSF55797">
    <property type="entry name" value="PR-1-like"/>
    <property type="match status" value="1"/>
</dbReference>
<proteinExistence type="predicted"/>
<evidence type="ECO:0000259" key="1">
    <source>
        <dbReference type="Pfam" id="PF00188"/>
    </source>
</evidence>
<sequence>MRGLFFLLFIAFCLYLFVNVEPHQIERIIKEQPLSGQIFTEREEAEDKVFTQADIQKNEQVENISTYMGEGTDVIIDSFGEPDRKDLSAFDYEWWIYNSNFNNYIQIGIIDNRVVTIFSTGSESNNGAMEIGENYDTLNEKFDFSDSVTVEHEEGSYQFIIKSEESTMRPLIKLEDFYVQLYFDDIDKTLSSVRYLDSETLIKQRPYELVYRGPLLEAKELSQEELERVEAGNAQQILDFTNIIRERFNLSAVEWDQDVAEVAFFHSKDMRDSDYFSHTSPTRGSLTDRLMEGDVPFRLAGENIAAKYVDGIAATEGWLNSEGHRNTLLNSQFTHLGVGVSENYYTQNFIQIW</sequence>
<dbReference type="PANTHER" id="PTHR31157">
    <property type="entry name" value="SCP DOMAIN-CONTAINING PROTEIN"/>
    <property type="match status" value="1"/>
</dbReference>
<evidence type="ECO:0000313" key="4">
    <source>
        <dbReference type="Proteomes" id="UP000789833"/>
    </source>
</evidence>
<evidence type="ECO:0008006" key="5">
    <source>
        <dbReference type="Google" id="ProtNLM"/>
    </source>
</evidence>
<dbReference type="Pfam" id="PF14504">
    <property type="entry name" value="CAP_assoc_N"/>
    <property type="match status" value="1"/>
</dbReference>
<dbReference type="RefSeq" id="WP_230499770.1">
    <property type="nucleotide sequence ID" value="NZ_CAKJTJ010000002.1"/>
</dbReference>
<protein>
    <recommendedName>
        <fullName evidence="5">CAP domain-containing protein</fullName>
    </recommendedName>
</protein>
<evidence type="ECO:0000259" key="2">
    <source>
        <dbReference type="Pfam" id="PF14504"/>
    </source>
</evidence>
<gene>
    <name evidence="3" type="ORF">BACCIP111883_00609</name>
</gene>
<accession>A0ABM8YIZ2</accession>
<comment type="caution">
    <text evidence="3">The sequence shown here is derived from an EMBL/GenBank/DDBJ whole genome shotgun (WGS) entry which is preliminary data.</text>
</comment>
<dbReference type="InterPro" id="IPR029410">
    <property type="entry name" value="CAP_assoc"/>
</dbReference>